<dbReference type="EMBL" id="BAAATD010000010">
    <property type="protein sequence ID" value="GAA2622011.1"/>
    <property type="molecule type" value="Genomic_DNA"/>
</dbReference>
<comment type="caution">
    <text evidence="1">The sequence shown here is derived from an EMBL/GenBank/DDBJ whole genome shotgun (WGS) entry which is preliminary data.</text>
</comment>
<evidence type="ECO:0000313" key="2">
    <source>
        <dbReference type="Proteomes" id="UP001501509"/>
    </source>
</evidence>
<dbReference type="RefSeq" id="WP_344546530.1">
    <property type="nucleotide sequence ID" value="NZ_BAAATD010000010.1"/>
</dbReference>
<organism evidence="1 2">
    <name type="scientific">Actinomadura fulvescens</name>
    <dbReference type="NCBI Taxonomy" id="46160"/>
    <lineage>
        <taxon>Bacteria</taxon>
        <taxon>Bacillati</taxon>
        <taxon>Actinomycetota</taxon>
        <taxon>Actinomycetes</taxon>
        <taxon>Streptosporangiales</taxon>
        <taxon>Thermomonosporaceae</taxon>
        <taxon>Actinomadura</taxon>
    </lineage>
</organism>
<dbReference type="Proteomes" id="UP001501509">
    <property type="component" value="Unassembled WGS sequence"/>
</dbReference>
<gene>
    <name evidence="1" type="ORF">GCM10010411_67550</name>
</gene>
<name>A0ABP6CJR7_9ACTN</name>
<proteinExistence type="predicted"/>
<sequence>MIPPREEIARRRAAVEALAAELEGRGWHTYNRGVQMWVCAVPLGPGREVGAWWDTFVWRRGSGVGADIGPVEDVVAAADLICQQLPSPPTQEGKPCGRSSER</sequence>
<keyword evidence="2" id="KW-1185">Reference proteome</keyword>
<evidence type="ECO:0000313" key="1">
    <source>
        <dbReference type="EMBL" id="GAA2622011.1"/>
    </source>
</evidence>
<protein>
    <submittedName>
        <fullName evidence="1">Uncharacterized protein</fullName>
    </submittedName>
</protein>
<accession>A0ABP6CJR7</accession>
<reference evidence="2" key="1">
    <citation type="journal article" date="2019" name="Int. J. Syst. Evol. Microbiol.">
        <title>The Global Catalogue of Microorganisms (GCM) 10K type strain sequencing project: providing services to taxonomists for standard genome sequencing and annotation.</title>
        <authorList>
            <consortium name="The Broad Institute Genomics Platform"/>
            <consortium name="The Broad Institute Genome Sequencing Center for Infectious Disease"/>
            <person name="Wu L."/>
            <person name="Ma J."/>
        </authorList>
    </citation>
    <scope>NUCLEOTIDE SEQUENCE [LARGE SCALE GENOMIC DNA]</scope>
    <source>
        <strain evidence="2">JCM 6833</strain>
    </source>
</reference>